<organism evidence="4 5">
    <name type="scientific">Sulfitobacter geojensis</name>
    <dbReference type="NCBI Taxonomy" id="1342299"/>
    <lineage>
        <taxon>Bacteria</taxon>
        <taxon>Pseudomonadati</taxon>
        <taxon>Pseudomonadota</taxon>
        <taxon>Alphaproteobacteria</taxon>
        <taxon>Rhodobacterales</taxon>
        <taxon>Roseobacteraceae</taxon>
        <taxon>Sulfitobacter</taxon>
    </lineage>
</organism>
<accession>A0AAE2VUZ1</accession>
<dbReference type="CDD" id="cd00156">
    <property type="entry name" value="REC"/>
    <property type="match status" value="1"/>
</dbReference>
<dbReference type="InterPro" id="IPR050595">
    <property type="entry name" value="Bact_response_regulator"/>
</dbReference>
<dbReference type="PANTHER" id="PTHR44591">
    <property type="entry name" value="STRESS RESPONSE REGULATOR PROTEIN 1"/>
    <property type="match status" value="1"/>
</dbReference>
<dbReference type="PANTHER" id="PTHR44591:SF3">
    <property type="entry name" value="RESPONSE REGULATORY DOMAIN-CONTAINING PROTEIN"/>
    <property type="match status" value="1"/>
</dbReference>
<comment type="caution">
    <text evidence="4">The sequence shown here is derived from an EMBL/GenBank/DDBJ whole genome shotgun (WGS) entry which is preliminary data.</text>
</comment>
<dbReference type="Proteomes" id="UP000732193">
    <property type="component" value="Unassembled WGS sequence"/>
</dbReference>
<dbReference type="InterPro" id="IPR011006">
    <property type="entry name" value="CheY-like_superfamily"/>
</dbReference>
<proteinExistence type="predicted"/>
<reference evidence="4 5" key="1">
    <citation type="submission" date="2021-01" db="EMBL/GenBank/DDBJ databases">
        <title>Diatom-associated Roseobacters Show Island Model of Population Structure.</title>
        <authorList>
            <person name="Qu L."/>
            <person name="Feng X."/>
            <person name="Chen Y."/>
            <person name="Li L."/>
            <person name="Wang X."/>
            <person name="Hu Z."/>
            <person name="Wang H."/>
            <person name="Luo H."/>
        </authorList>
    </citation>
    <scope>NUCLEOTIDE SEQUENCE [LARGE SCALE GENOMIC DNA]</scope>
    <source>
        <strain evidence="4 5">TR60-84</strain>
    </source>
</reference>
<dbReference type="GO" id="GO:0000160">
    <property type="term" value="P:phosphorelay signal transduction system"/>
    <property type="evidence" value="ECO:0007669"/>
    <property type="project" value="InterPro"/>
</dbReference>
<name>A0AAE2VUZ1_9RHOB</name>
<evidence type="ECO:0000313" key="4">
    <source>
        <dbReference type="EMBL" id="MBM1712180.1"/>
    </source>
</evidence>
<dbReference type="SMART" id="SM00448">
    <property type="entry name" value="REC"/>
    <property type="match status" value="1"/>
</dbReference>
<dbReference type="AlphaFoldDB" id="A0AAE2VUZ1"/>
<evidence type="ECO:0000256" key="2">
    <source>
        <dbReference type="PROSITE-ProRule" id="PRU00169"/>
    </source>
</evidence>
<gene>
    <name evidence="4" type="ORF">JQV55_01235</name>
</gene>
<feature type="modified residue" description="4-aspartylphosphate" evidence="2">
    <location>
        <position position="73"/>
    </location>
</feature>
<evidence type="ECO:0000259" key="3">
    <source>
        <dbReference type="PROSITE" id="PS50110"/>
    </source>
</evidence>
<keyword evidence="5" id="KW-1185">Reference proteome</keyword>
<sequence>MSMQKIQISALKSTVKIPSVVSILIVDDERFDRARLRRICDNLDFEAIITEADTLETMGTALQNDRFDLIFLDFNMPDGDGLMALDAIANDERHRSVAVIMVTGDDDVDVAIAAMKNGCSDFVKKDTVSPEAIRRATLNALQKAALNRGLEIETSLRTNIETVLNQFTRQCAEEFNPLLFNMMRQVRGLHSVRLDETRYAIAVGKIERACERMFDFVKDIEDQERKDEVLLNVGDFALERVDPAQMAERKSQKARLFRRKGG</sequence>
<protein>
    <submittedName>
        <fullName evidence="4">Response regulator</fullName>
    </submittedName>
</protein>
<dbReference type="EMBL" id="JAFBRM010000001">
    <property type="protein sequence ID" value="MBM1712180.1"/>
    <property type="molecule type" value="Genomic_DNA"/>
</dbReference>
<evidence type="ECO:0000313" key="5">
    <source>
        <dbReference type="Proteomes" id="UP000732193"/>
    </source>
</evidence>
<dbReference type="SUPFAM" id="SSF52172">
    <property type="entry name" value="CheY-like"/>
    <property type="match status" value="1"/>
</dbReference>
<dbReference type="Pfam" id="PF00072">
    <property type="entry name" value="Response_reg"/>
    <property type="match status" value="1"/>
</dbReference>
<dbReference type="PROSITE" id="PS50110">
    <property type="entry name" value="RESPONSE_REGULATORY"/>
    <property type="match status" value="1"/>
</dbReference>
<dbReference type="InterPro" id="IPR001789">
    <property type="entry name" value="Sig_transdc_resp-reg_receiver"/>
</dbReference>
<keyword evidence="1 2" id="KW-0597">Phosphoprotein</keyword>
<dbReference type="Gene3D" id="3.40.50.2300">
    <property type="match status" value="1"/>
</dbReference>
<feature type="domain" description="Response regulatory" evidence="3">
    <location>
        <begin position="22"/>
        <end position="140"/>
    </location>
</feature>
<dbReference type="RefSeq" id="WP_203240986.1">
    <property type="nucleotide sequence ID" value="NZ_JAFBRH010000001.1"/>
</dbReference>
<evidence type="ECO:0000256" key="1">
    <source>
        <dbReference type="ARBA" id="ARBA00022553"/>
    </source>
</evidence>